<name>A0AA35QBT4_9HYPO</name>
<keyword evidence="3" id="KW-1185">Reference proteome</keyword>
<evidence type="ECO:0000313" key="3">
    <source>
        <dbReference type="Proteomes" id="UP001160390"/>
    </source>
</evidence>
<feature type="region of interest" description="Disordered" evidence="1">
    <location>
        <begin position="1"/>
        <end position="127"/>
    </location>
</feature>
<reference evidence="2" key="1">
    <citation type="submission" date="2023-01" db="EMBL/GenBank/DDBJ databases">
        <authorList>
            <person name="Piombo E."/>
        </authorList>
    </citation>
    <scope>NUCLEOTIDE SEQUENCE</scope>
</reference>
<feature type="compositionally biased region" description="Low complexity" evidence="1">
    <location>
        <begin position="103"/>
        <end position="127"/>
    </location>
</feature>
<gene>
    <name evidence="2" type="ORF">CCHLO57077_00018196</name>
</gene>
<evidence type="ECO:0000256" key="1">
    <source>
        <dbReference type="SAM" id="MobiDB-lite"/>
    </source>
</evidence>
<protein>
    <submittedName>
        <fullName evidence="2">Uncharacterized protein</fullName>
    </submittedName>
</protein>
<sequence length="336" mass="37226">MSYYSQNSPYPPPYQADHPPQQATQNDDFAPPTGPPPGWHQFNDPNPNIPSTSSYFSTASPHQRPNSSHYPSGNHNDVPQPQNSNDYSTSNHGHLAPHSMNVHPQQQQEQEQHPFSSHSRPNSRPSSVSMIFPPSMYAWWNSDSKLGTFIELGLEPKGEALFSAKLSMSSGKVTLRREKFKHNGQQLAEAKLKNTLSSKYIIKLPSGLEVEYGSSFHFIYKGQREEWKWGTGGGKSFTGKITEKLTGKMTGKEKSYQLTGQTSGTVAAVFIGEGHSFDDISATLDKNKFGRFEFQGPVLSGELGNDFATVALVAFAKLKQREVENRLLDAVFEMGG</sequence>
<evidence type="ECO:0000313" key="2">
    <source>
        <dbReference type="EMBL" id="CAI6099152.1"/>
    </source>
</evidence>
<comment type="caution">
    <text evidence="2">The sequence shown here is derived from an EMBL/GenBank/DDBJ whole genome shotgun (WGS) entry which is preliminary data.</text>
</comment>
<accession>A0AA35QBT4</accession>
<organism evidence="2 3">
    <name type="scientific">Clonostachys chloroleuca</name>
    <dbReference type="NCBI Taxonomy" id="1926264"/>
    <lineage>
        <taxon>Eukaryota</taxon>
        <taxon>Fungi</taxon>
        <taxon>Dikarya</taxon>
        <taxon>Ascomycota</taxon>
        <taxon>Pezizomycotina</taxon>
        <taxon>Sordariomycetes</taxon>
        <taxon>Hypocreomycetidae</taxon>
        <taxon>Hypocreales</taxon>
        <taxon>Bionectriaceae</taxon>
        <taxon>Clonostachys</taxon>
    </lineage>
</organism>
<proteinExistence type="predicted"/>
<dbReference type="EMBL" id="CABFNP030001315">
    <property type="protein sequence ID" value="CAI6099152.1"/>
    <property type="molecule type" value="Genomic_DNA"/>
</dbReference>
<feature type="compositionally biased region" description="Polar residues" evidence="1">
    <location>
        <begin position="43"/>
        <end position="92"/>
    </location>
</feature>
<dbReference type="AlphaFoldDB" id="A0AA35QBT4"/>
<dbReference type="Proteomes" id="UP001160390">
    <property type="component" value="Unassembled WGS sequence"/>
</dbReference>